<evidence type="ECO:0000313" key="2">
    <source>
        <dbReference type="EMBL" id="VBB10342.1"/>
    </source>
</evidence>
<keyword evidence="1" id="KW-0732">Signal</keyword>
<keyword evidence="3" id="KW-1185">Reference proteome</keyword>
<feature type="signal peptide" evidence="1">
    <location>
        <begin position="1"/>
        <end position="28"/>
    </location>
</feature>
<dbReference type="Proteomes" id="UP000268684">
    <property type="component" value="Chromosome I"/>
</dbReference>
<accession>A0AAJ5N3J8</accession>
<feature type="chain" id="PRO_5042592969" description="DUF1120 domain-containing protein" evidence="1">
    <location>
        <begin position="29"/>
        <end position="226"/>
    </location>
</feature>
<reference evidence="2 3" key="1">
    <citation type="submission" date="2017-11" db="EMBL/GenBank/DDBJ databases">
        <authorList>
            <person name="Seth-Smith MB H."/>
        </authorList>
    </citation>
    <scope>NUCLEOTIDE SEQUENCE [LARGE SCALE GENOMIC DNA]</scope>
    <source>
        <strain evidence="2">E</strain>
    </source>
</reference>
<organism evidence="2 3">
    <name type="scientific">Burkholderia stabilis</name>
    <dbReference type="NCBI Taxonomy" id="95485"/>
    <lineage>
        <taxon>Bacteria</taxon>
        <taxon>Pseudomonadati</taxon>
        <taxon>Pseudomonadota</taxon>
        <taxon>Betaproteobacteria</taxon>
        <taxon>Burkholderiales</taxon>
        <taxon>Burkholderiaceae</taxon>
        <taxon>Burkholderia</taxon>
        <taxon>Burkholderia cepacia complex</taxon>
    </lineage>
</organism>
<evidence type="ECO:0008006" key="4">
    <source>
        <dbReference type="Google" id="ProtNLM"/>
    </source>
</evidence>
<gene>
    <name evidence="2" type="ORF">BSTAB16_0448</name>
</gene>
<name>A0AAJ5N3J8_9BURK</name>
<dbReference type="AlphaFoldDB" id="A0AAJ5N3J8"/>
<sequence length="226" mass="23320">MKFIKMANRTSGLLIAGLLAMGSTSTFADSFNVKVIGKIKPAACTPALAGSGTFDYGLIGTAELSPTEHTLLAVRSDSLTITCDATARVALTTADNRAGTGAFSSNINFFGTSSPVGWQFGLGTASGKNIGAFAIRFRNNSFQADGVAVESIFSNTGGATWAVSNGITNNTGGYESWAKKGQLVPVAAKVFTGTLDVQAAIDKTSNLDLSQEINLDGLATVSLVYL</sequence>
<dbReference type="InterPro" id="IPR010546">
    <property type="entry name" value="DUF1120"/>
</dbReference>
<dbReference type="Pfam" id="PF06551">
    <property type="entry name" value="DUF1120"/>
    <property type="match status" value="1"/>
</dbReference>
<protein>
    <recommendedName>
        <fullName evidence="4">DUF1120 domain-containing protein</fullName>
    </recommendedName>
</protein>
<evidence type="ECO:0000256" key="1">
    <source>
        <dbReference type="SAM" id="SignalP"/>
    </source>
</evidence>
<evidence type="ECO:0000313" key="3">
    <source>
        <dbReference type="Proteomes" id="UP000268684"/>
    </source>
</evidence>
<proteinExistence type="predicted"/>
<dbReference type="EMBL" id="LR025742">
    <property type="protein sequence ID" value="VBB10342.1"/>
    <property type="molecule type" value="Genomic_DNA"/>
</dbReference>